<sequence length="422" mass="45520">MKPSTTADQHEVRVNDREQLIYLLTEAAEIEHGLMCSYLYAGWSLKQSTVESVTPAQFEAIDRWRKEIRSVAMEEMAHLASVNNLLMSIGSPPHFRRQNFPVPAGYHPASLVVRLAPLGRDTLAHFVYLERPEGMEMAQASGFESPADYQRRPHATRLTPTAEDYDTVGHLYRGIQQGFETLAERLGESTLFVGSPEAQLGPDIMDLPGLVTVTDLRSAMQAIEVIIEQGEGGRRDSEESHYARFVAMAAEYDAFLRDAPSFVPHRPIVPDPVMFAPIGDAPGCQVSAPGSARVLDLANATYGLMLRLLASGTGTPQSTAARRMEIDGAVSLMHVVHALSVLLTTLPAGSEPLLCAGMNFHLPRSGLALPQREAGRALLAERANEIALALDALAVSVPGLDAKLAGALRDLAASLVMPAAAG</sequence>
<reference evidence="2 3" key="1">
    <citation type="submission" date="2020-04" db="EMBL/GenBank/DDBJ databases">
        <title>Massilia sp. nov., a cold adapted bacteria isolated from Arctic soil.</title>
        <authorList>
            <person name="Son J."/>
            <person name="Ka J.-O."/>
        </authorList>
    </citation>
    <scope>NUCLEOTIDE SEQUENCE [LARGE SCALE GENOMIC DNA]</scope>
    <source>
        <strain evidence="2 3">ML15P13</strain>
    </source>
</reference>
<dbReference type="Pfam" id="PF12902">
    <property type="entry name" value="Ferritin-like"/>
    <property type="match status" value="1"/>
</dbReference>
<dbReference type="RefSeq" id="WP_171084068.1">
    <property type="nucleotide sequence ID" value="NZ_JABAIV010000003.1"/>
</dbReference>
<protein>
    <recommendedName>
        <fullName evidence="1">Iminophenyl-pyruvate dimer synthase domain-containing protein</fullName>
    </recommendedName>
</protein>
<evidence type="ECO:0000313" key="2">
    <source>
        <dbReference type="EMBL" id="NNG23476.1"/>
    </source>
</evidence>
<dbReference type="InterPro" id="IPR026820">
    <property type="entry name" value="VioB/RebD_dom"/>
</dbReference>
<keyword evidence="3" id="KW-1185">Reference proteome</keyword>
<dbReference type="PANTHER" id="PTHR34400:SF4">
    <property type="entry name" value="MEMBRANE PROTEIN"/>
    <property type="match status" value="1"/>
</dbReference>
<organism evidence="2 3">
    <name type="scientific">Telluria aromaticivorans</name>
    <dbReference type="NCBI Taxonomy" id="2725995"/>
    <lineage>
        <taxon>Bacteria</taxon>
        <taxon>Pseudomonadati</taxon>
        <taxon>Pseudomonadota</taxon>
        <taxon>Betaproteobacteria</taxon>
        <taxon>Burkholderiales</taxon>
        <taxon>Oxalobacteraceae</taxon>
        <taxon>Telluria group</taxon>
        <taxon>Telluria</taxon>
    </lineage>
</organism>
<dbReference type="InterPro" id="IPR012347">
    <property type="entry name" value="Ferritin-like"/>
</dbReference>
<comment type="caution">
    <text evidence="2">The sequence shown here is derived from an EMBL/GenBank/DDBJ whole genome shotgun (WGS) entry which is preliminary data.</text>
</comment>
<dbReference type="PANTHER" id="PTHR34400">
    <property type="match status" value="1"/>
</dbReference>
<gene>
    <name evidence="2" type="ORF">HGB41_10770</name>
</gene>
<accession>A0A7Y2JYP5</accession>
<proteinExistence type="predicted"/>
<dbReference type="EMBL" id="JABAIV010000003">
    <property type="protein sequence ID" value="NNG23476.1"/>
    <property type="molecule type" value="Genomic_DNA"/>
</dbReference>
<name>A0A7Y2JYP5_9BURK</name>
<feature type="domain" description="Iminophenyl-pyruvate dimer synthase" evidence="1">
    <location>
        <begin position="24"/>
        <end position="248"/>
    </location>
</feature>
<dbReference type="Gene3D" id="1.20.1260.10">
    <property type="match status" value="1"/>
</dbReference>
<dbReference type="AlphaFoldDB" id="A0A7Y2JYP5"/>
<evidence type="ECO:0000259" key="1">
    <source>
        <dbReference type="Pfam" id="PF12902"/>
    </source>
</evidence>
<evidence type="ECO:0000313" key="3">
    <source>
        <dbReference type="Proteomes" id="UP000533905"/>
    </source>
</evidence>
<dbReference type="Proteomes" id="UP000533905">
    <property type="component" value="Unassembled WGS sequence"/>
</dbReference>